<dbReference type="Proteomes" id="UP001497382">
    <property type="component" value="Unassembled WGS sequence"/>
</dbReference>
<dbReference type="EMBL" id="CAXIEN010000050">
    <property type="protein sequence ID" value="CAL1270778.1"/>
    <property type="molecule type" value="Genomic_DNA"/>
</dbReference>
<feature type="region of interest" description="Disordered" evidence="1">
    <location>
        <begin position="1"/>
        <end position="54"/>
    </location>
</feature>
<feature type="compositionally biased region" description="Polar residues" evidence="1">
    <location>
        <begin position="1"/>
        <end position="11"/>
    </location>
</feature>
<gene>
    <name evidence="2" type="ORF">LARSCL_LOCUS5483</name>
</gene>
<name>A0AAV1ZGZ7_9ARAC</name>
<evidence type="ECO:0000313" key="2">
    <source>
        <dbReference type="EMBL" id="CAL1270778.1"/>
    </source>
</evidence>
<dbReference type="AlphaFoldDB" id="A0AAV1ZGZ7"/>
<accession>A0AAV1ZGZ7</accession>
<feature type="compositionally biased region" description="Basic and acidic residues" evidence="1">
    <location>
        <begin position="12"/>
        <end position="22"/>
    </location>
</feature>
<keyword evidence="3" id="KW-1185">Reference proteome</keyword>
<protein>
    <submittedName>
        <fullName evidence="2">Uncharacterized protein</fullName>
    </submittedName>
</protein>
<sequence>MAESDGSSMNLTDRETEVEPKGHSNQASAAESAGGNKVSIQAGVESHDQGPKKQVKRSVFILVWQKIWRKLLSSSFSSSFIQLF</sequence>
<organism evidence="2 3">
    <name type="scientific">Larinioides sclopetarius</name>
    <dbReference type="NCBI Taxonomy" id="280406"/>
    <lineage>
        <taxon>Eukaryota</taxon>
        <taxon>Metazoa</taxon>
        <taxon>Ecdysozoa</taxon>
        <taxon>Arthropoda</taxon>
        <taxon>Chelicerata</taxon>
        <taxon>Arachnida</taxon>
        <taxon>Araneae</taxon>
        <taxon>Araneomorphae</taxon>
        <taxon>Entelegynae</taxon>
        <taxon>Araneoidea</taxon>
        <taxon>Araneidae</taxon>
        <taxon>Larinioides</taxon>
    </lineage>
</organism>
<comment type="caution">
    <text evidence="2">The sequence shown here is derived from an EMBL/GenBank/DDBJ whole genome shotgun (WGS) entry which is preliminary data.</text>
</comment>
<proteinExistence type="predicted"/>
<evidence type="ECO:0000256" key="1">
    <source>
        <dbReference type="SAM" id="MobiDB-lite"/>
    </source>
</evidence>
<reference evidence="2 3" key="1">
    <citation type="submission" date="2024-04" db="EMBL/GenBank/DDBJ databases">
        <authorList>
            <person name="Rising A."/>
            <person name="Reimegard J."/>
            <person name="Sonavane S."/>
            <person name="Akerstrom W."/>
            <person name="Nylinder S."/>
            <person name="Hedman E."/>
            <person name="Kallberg Y."/>
        </authorList>
    </citation>
    <scope>NUCLEOTIDE SEQUENCE [LARGE SCALE GENOMIC DNA]</scope>
</reference>
<evidence type="ECO:0000313" key="3">
    <source>
        <dbReference type="Proteomes" id="UP001497382"/>
    </source>
</evidence>